<feature type="transmembrane region" description="Helical" evidence="1">
    <location>
        <begin position="115"/>
        <end position="137"/>
    </location>
</feature>
<keyword evidence="1" id="KW-0812">Transmembrane</keyword>
<keyword evidence="3" id="KW-0418">Kinase</keyword>
<organism evidence="3 4">
    <name type="scientific">Niabella yanshanensis</name>
    <dbReference type="NCBI Taxonomy" id="577386"/>
    <lineage>
        <taxon>Bacteria</taxon>
        <taxon>Pseudomonadati</taxon>
        <taxon>Bacteroidota</taxon>
        <taxon>Chitinophagia</taxon>
        <taxon>Chitinophagales</taxon>
        <taxon>Chitinophagaceae</taxon>
        <taxon>Niabella</taxon>
    </lineage>
</organism>
<dbReference type="SUPFAM" id="SSF55874">
    <property type="entry name" value="ATPase domain of HSP90 chaperone/DNA topoisomerase II/histidine kinase"/>
    <property type="match status" value="1"/>
</dbReference>
<proteinExistence type="predicted"/>
<dbReference type="PANTHER" id="PTHR34220:SF7">
    <property type="entry name" value="SENSOR HISTIDINE KINASE YPDA"/>
    <property type="match status" value="1"/>
</dbReference>
<dbReference type="InterPro" id="IPR036890">
    <property type="entry name" value="HATPase_C_sf"/>
</dbReference>
<dbReference type="PANTHER" id="PTHR34220">
    <property type="entry name" value="SENSOR HISTIDINE KINASE YPDA"/>
    <property type="match status" value="1"/>
</dbReference>
<feature type="transmembrane region" description="Helical" evidence="1">
    <location>
        <begin position="75"/>
        <end position="95"/>
    </location>
</feature>
<dbReference type="Proteomes" id="UP001325680">
    <property type="component" value="Chromosome"/>
</dbReference>
<feature type="transmembrane region" description="Helical" evidence="1">
    <location>
        <begin position="41"/>
        <end position="63"/>
    </location>
</feature>
<keyword evidence="3" id="KW-0808">Transferase</keyword>
<protein>
    <submittedName>
        <fullName evidence="3">Histidine kinase</fullName>
    </submittedName>
</protein>
<sequence>MRSVLKVESTKDFRKVHIAFWVFWLAFSAVLNFSVKEYFTPGLFVLRNLLVNICPFYSVYVALKLSKQGDRVNYWLRIVLLLSGMALSFGAHWLYFTELASGTPEMSQINLTVKMLVASFAANYLYFFLFGLMFYFFEDLVQKREEAKLAENKIHAAETAFLRAQINPHFLLNTLNFFYASAALGKSRELAAGILKLSDIMRFALTESSDKLVLLRDEMRFIQAYIELNQMRFENKLSIEYVAPADDKVGTIKVVPLVLITLVENAFKHGELHEPEHPVKIALELNRAEQCLKFYVKNKKTSGPKERGHGIGLENTISRLQNEYGNNYRLSFNDAGNHYAAELVIQEIKM</sequence>
<keyword evidence="1" id="KW-1133">Transmembrane helix</keyword>
<feature type="domain" description="Signal transduction histidine kinase internal region" evidence="2">
    <location>
        <begin position="157"/>
        <end position="237"/>
    </location>
</feature>
<dbReference type="InterPro" id="IPR050640">
    <property type="entry name" value="Bact_2-comp_sensor_kinase"/>
</dbReference>
<dbReference type="Pfam" id="PF06580">
    <property type="entry name" value="His_kinase"/>
    <property type="match status" value="1"/>
</dbReference>
<gene>
    <name evidence="3" type="ORF">U0035_13965</name>
</gene>
<dbReference type="RefSeq" id="WP_114790383.1">
    <property type="nucleotide sequence ID" value="NZ_CP139960.1"/>
</dbReference>
<evidence type="ECO:0000256" key="1">
    <source>
        <dbReference type="SAM" id="Phobius"/>
    </source>
</evidence>
<dbReference type="InterPro" id="IPR010559">
    <property type="entry name" value="Sig_transdc_His_kin_internal"/>
</dbReference>
<dbReference type="Gene3D" id="3.30.565.10">
    <property type="entry name" value="Histidine kinase-like ATPase, C-terminal domain"/>
    <property type="match status" value="1"/>
</dbReference>
<accession>A0ABZ0W1I6</accession>
<evidence type="ECO:0000313" key="3">
    <source>
        <dbReference type="EMBL" id="WQD36774.1"/>
    </source>
</evidence>
<reference evidence="3 4" key="1">
    <citation type="submission" date="2023-12" db="EMBL/GenBank/DDBJ databases">
        <title>Genome sequencing and assembly of bacterial species from a model synthetic community.</title>
        <authorList>
            <person name="Hogle S.L."/>
        </authorList>
    </citation>
    <scope>NUCLEOTIDE SEQUENCE [LARGE SCALE GENOMIC DNA]</scope>
    <source>
        <strain evidence="3 4">HAMBI_3031</strain>
    </source>
</reference>
<evidence type="ECO:0000313" key="4">
    <source>
        <dbReference type="Proteomes" id="UP001325680"/>
    </source>
</evidence>
<feature type="transmembrane region" description="Helical" evidence="1">
    <location>
        <begin position="16"/>
        <end position="35"/>
    </location>
</feature>
<name>A0ABZ0W1I6_9BACT</name>
<keyword evidence="4" id="KW-1185">Reference proteome</keyword>
<dbReference type="GO" id="GO:0016301">
    <property type="term" value="F:kinase activity"/>
    <property type="evidence" value="ECO:0007669"/>
    <property type="project" value="UniProtKB-KW"/>
</dbReference>
<evidence type="ECO:0000259" key="2">
    <source>
        <dbReference type="Pfam" id="PF06580"/>
    </source>
</evidence>
<dbReference type="EMBL" id="CP139960">
    <property type="protein sequence ID" value="WQD36774.1"/>
    <property type="molecule type" value="Genomic_DNA"/>
</dbReference>
<keyword evidence="1" id="KW-0472">Membrane</keyword>